<evidence type="ECO:0000256" key="5">
    <source>
        <dbReference type="ARBA" id="ARBA00022908"/>
    </source>
</evidence>
<reference evidence="12 13" key="1">
    <citation type="submission" date="2016-04" db="EMBL/GenBank/DDBJ databases">
        <title>Draft genome sequence of freshwater magnetotactic bacteria Magnetospirillum marisnigri SP-1 and Magnetospirillum moscoviense BB-1.</title>
        <authorList>
            <person name="Koziaeva V."/>
            <person name="Dziuba M.V."/>
            <person name="Ivanov T.M."/>
            <person name="Kuznetsov B."/>
            <person name="Grouzdev D.S."/>
        </authorList>
    </citation>
    <scope>NUCLEOTIDE SEQUENCE [LARGE SCALE GENOMIC DNA]</scope>
    <source>
        <strain evidence="12 13">SP-1</strain>
    </source>
</reference>
<keyword evidence="8 9" id="KW-0131">Cell cycle</keyword>
<name>A0A178MUA7_9PROT</name>
<keyword evidence="4 9" id="KW-0159">Chromosome partition</keyword>
<organism evidence="12 13">
    <name type="scientific">Paramagnetospirillum marisnigri</name>
    <dbReference type="NCBI Taxonomy" id="1285242"/>
    <lineage>
        <taxon>Bacteria</taxon>
        <taxon>Pseudomonadati</taxon>
        <taxon>Pseudomonadota</taxon>
        <taxon>Alphaproteobacteria</taxon>
        <taxon>Rhodospirillales</taxon>
        <taxon>Magnetospirillaceae</taxon>
        <taxon>Paramagnetospirillum</taxon>
    </lineage>
</organism>
<dbReference type="InterPro" id="IPR013762">
    <property type="entry name" value="Integrase-like_cat_sf"/>
</dbReference>
<dbReference type="InterPro" id="IPR002104">
    <property type="entry name" value="Integrase_catalytic"/>
</dbReference>
<comment type="similarity">
    <text evidence="9">Belongs to the 'phage' integrase family. XerC subfamily.</text>
</comment>
<dbReference type="InterPro" id="IPR050090">
    <property type="entry name" value="Tyrosine_recombinase_XerCD"/>
</dbReference>
<comment type="caution">
    <text evidence="12">The sequence shown here is derived from an EMBL/GenBank/DDBJ whole genome shotgun (WGS) entry which is preliminary data.</text>
</comment>
<feature type="active site" evidence="9">
    <location>
        <position position="156"/>
    </location>
</feature>
<feature type="active site" evidence="9">
    <location>
        <position position="255"/>
    </location>
</feature>
<gene>
    <name evidence="9" type="primary">xerC</name>
    <name evidence="12" type="ORF">A6A04_00235</name>
</gene>
<protein>
    <recommendedName>
        <fullName evidence="9">Tyrosine recombinase XerC</fullName>
    </recommendedName>
</protein>
<evidence type="ECO:0000313" key="12">
    <source>
        <dbReference type="EMBL" id="OAN52396.1"/>
    </source>
</evidence>
<dbReference type="InterPro" id="IPR023009">
    <property type="entry name" value="Tyrosine_recombinase_XerC/XerD"/>
</dbReference>
<dbReference type="Gene3D" id="1.10.150.130">
    <property type="match status" value="1"/>
</dbReference>
<proteinExistence type="inferred from homology"/>
<dbReference type="GO" id="GO:0051301">
    <property type="term" value="P:cell division"/>
    <property type="evidence" value="ECO:0007669"/>
    <property type="project" value="UniProtKB-KW"/>
</dbReference>
<feature type="active site" description="O-(3'-phospho-DNA)-tyrosine intermediate" evidence="9">
    <location>
        <position position="264"/>
    </location>
</feature>
<feature type="domain" description="Core-binding (CB)" evidence="11">
    <location>
        <begin position="1"/>
        <end position="70"/>
    </location>
</feature>
<accession>A0A178MUA7</accession>
<evidence type="ECO:0000256" key="6">
    <source>
        <dbReference type="ARBA" id="ARBA00023125"/>
    </source>
</evidence>
<dbReference type="STRING" id="1285242.A6A04_00235"/>
<comment type="function">
    <text evidence="9">Site-specific tyrosine recombinase, which acts by catalyzing the cutting and rejoining of the recombining DNA molecules. The XerC-XerD complex is essential to convert dimers of the bacterial chromosome into monomers to permit their segregation at cell division. It also contributes to the segregational stability of plasmids.</text>
</comment>
<keyword evidence="5 9" id="KW-0229">DNA integration</keyword>
<dbReference type="GO" id="GO:0006313">
    <property type="term" value="P:DNA transposition"/>
    <property type="evidence" value="ECO:0007669"/>
    <property type="project" value="UniProtKB-UniRule"/>
</dbReference>
<keyword evidence="2 9" id="KW-0963">Cytoplasm</keyword>
<dbReference type="InterPro" id="IPR010998">
    <property type="entry name" value="Integrase_recombinase_N"/>
</dbReference>
<evidence type="ECO:0000256" key="2">
    <source>
        <dbReference type="ARBA" id="ARBA00022490"/>
    </source>
</evidence>
<dbReference type="NCBIfam" id="NF001399">
    <property type="entry name" value="PRK00283.1"/>
    <property type="match status" value="1"/>
</dbReference>
<dbReference type="PROSITE" id="PS51898">
    <property type="entry name" value="TYR_RECOMBINASE"/>
    <property type="match status" value="1"/>
</dbReference>
<keyword evidence="13" id="KW-1185">Reference proteome</keyword>
<evidence type="ECO:0000256" key="4">
    <source>
        <dbReference type="ARBA" id="ARBA00022829"/>
    </source>
</evidence>
<dbReference type="GO" id="GO:0003677">
    <property type="term" value="F:DNA binding"/>
    <property type="evidence" value="ECO:0007669"/>
    <property type="project" value="UniProtKB-UniRule"/>
</dbReference>
<dbReference type="EMBL" id="LWQT01000044">
    <property type="protein sequence ID" value="OAN52396.1"/>
    <property type="molecule type" value="Genomic_DNA"/>
</dbReference>
<dbReference type="GO" id="GO:0005737">
    <property type="term" value="C:cytoplasm"/>
    <property type="evidence" value="ECO:0007669"/>
    <property type="project" value="UniProtKB-SubCell"/>
</dbReference>
<evidence type="ECO:0000256" key="7">
    <source>
        <dbReference type="ARBA" id="ARBA00023172"/>
    </source>
</evidence>
<feature type="active site" evidence="9">
    <location>
        <position position="132"/>
    </location>
</feature>
<feature type="active site" evidence="9">
    <location>
        <position position="229"/>
    </location>
</feature>
<dbReference type="PROSITE" id="PS51900">
    <property type="entry name" value="CB"/>
    <property type="match status" value="1"/>
</dbReference>
<dbReference type="InterPro" id="IPR004107">
    <property type="entry name" value="Integrase_SAM-like_N"/>
</dbReference>
<dbReference type="SUPFAM" id="SSF56349">
    <property type="entry name" value="DNA breaking-rejoining enzymes"/>
    <property type="match status" value="1"/>
</dbReference>
<dbReference type="InterPro" id="IPR011010">
    <property type="entry name" value="DNA_brk_join_enz"/>
</dbReference>
<dbReference type="RefSeq" id="WP_068491382.1">
    <property type="nucleotide sequence ID" value="NZ_LWQT01000044.1"/>
</dbReference>
<evidence type="ECO:0000259" key="11">
    <source>
        <dbReference type="PROSITE" id="PS51900"/>
    </source>
</evidence>
<keyword evidence="6 9" id="KW-0238">DNA-binding</keyword>
<evidence type="ECO:0000256" key="3">
    <source>
        <dbReference type="ARBA" id="ARBA00022618"/>
    </source>
</evidence>
<dbReference type="GO" id="GO:0007059">
    <property type="term" value="P:chromosome segregation"/>
    <property type="evidence" value="ECO:0007669"/>
    <property type="project" value="UniProtKB-UniRule"/>
</dbReference>
<keyword evidence="7 9" id="KW-0233">DNA recombination</keyword>
<evidence type="ECO:0000256" key="9">
    <source>
        <dbReference type="HAMAP-Rule" id="MF_01808"/>
    </source>
</evidence>
<dbReference type="Gene3D" id="1.10.443.10">
    <property type="entry name" value="Intergrase catalytic core"/>
    <property type="match status" value="1"/>
</dbReference>
<evidence type="ECO:0000256" key="8">
    <source>
        <dbReference type="ARBA" id="ARBA00023306"/>
    </source>
</evidence>
<evidence type="ECO:0000256" key="1">
    <source>
        <dbReference type="ARBA" id="ARBA00004496"/>
    </source>
</evidence>
<dbReference type="InterPro" id="IPR044068">
    <property type="entry name" value="CB"/>
</dbReference>
<dbReference type="PANTHER" id="PTHR30349">
    <property type="entry name" value="PHAGE INTEGRASE-RELATED"/>
    <property type="match status" value="1"/>
</dbReference>
<dbReference type="HAMAP" id="MF_01808">
    <property type="entry name" value="Recomb_XerC_XerD"/>
    <property type="match status" value="1"/>
</dbReference>
<dbReference type="Pfam" id="PF00589">
    <property type="entry name" value="Phage_integrase"/>
    <property type="match status" value="1"/>
</dbReference>
<comment type="subcellular location">
    <subcellularLocation>
        <location evidence="1 9">Cytoplasm</location>
    </subcellularLocation>
</comment>
<feature type="domain" description="Tyr recombinase" evidence="10">
    <location>
        <begin position="91"/>
        <end position="278"/>
    </location>
</feature>
<dbReference type="GO" id="GO:0009037">
    <property type="term" value="F:tyrosine-based site-specific recombinase activity"/>
    <property type="evidence" value="ECO:0007669"/>
    <property type="project" value="UniProtKB-UniRule"/>
</dbReference>
<dbReference type="Proteomes" id="UP000078428">
    <property type="component" value="Unassembled WGS sequence"/>
</dbReference>
<comment type="subunit">
    <text evidence="9">Forms a cyclic heterotetrameric complex composed of two molecules of XerC and two molecules of XerD.</text>
</comment>
<evidence type="ECO:0000313" key="13">
    <source>
        <dbReference type="Proteomes" id="UP000078428"/>
    </source>
</evidence>
<feature type="active site" evidence="9">
    <location>
        <position position="232"/>
    </location>
</feature>
<dbReference type="AlphaFoldDB" id="A0A178MUA7"/>
<dbReference type="Pfam" id="PF02899">
    <property type="entry name" value="Phage_int_SAM_1"/>
    <property type="match status" value="1"/>
</dbReference>
<sequence>MMAAERGAAANTLDAYRRDLDDLQDCVGDPLTADATAVRGWLARQAQLGMAPRTQARRLSCIRQFYGFLVAEGLRRDDPSADLDSPRLGRPLPKYLSEDEVKALLDAARALEAEAGVLATALLETLYATGLRVSELVSLPAAAVARDPSVLVVRGKGGKERMVPLSDPARAALAAWRSVRDAAQPKSRPSRWLFPSTGVSGHLTRAGFAAMLGRIALAAGIDPGRVSPHVLRHSFASHLLAGGADLRSLQQMLGHADIATTEIYTHVQEAQRLKLVTSCHPLADLAAKRRE</sequence>
<dbReference type="PANTHER" id="PTHR30349:SF90">
    <property type="entry name" value="TYROSINE RECOMBINASE XERD"/>
    <property type="match status" value="1"/>
</dbReference>
<evidence type="ECO:0000259" key="10">
    <source>
        <dbReference type="PROSITE" id="PS51898"/>
    </source>
</evidence>
<keyword evidence="3 9" id="KW-0132">Cell division</keyword>